<organism evidence="2 3">
    <name type="scientific">Monosporascus cannonballus</name>
    <dbReference type="NCBI Taxonomy" id="155416"/>
    <lineage>
        <taxon>Eukaryota</taxon>
        <taxon>Fungi</taxon>
        <taxon>Dikarya</taxon>
        <taxon>Ascomycota</taxon>
        <taxon>Pezizomycotina</taxon>
        <taxon>Sordariomycetes</taxon>
        <taxon>Xylariomycetidae</taxon>
        <taxon>Xylariales</taxon>
        <taxon>Xylariales incertae sedis</taxon>
        <taxon>Monosporascus</taxon>
    </lineage>
</organism>
<feature type="region of interest" description="Disordered" evidence="1">
    <location>
        <begin position="140"/>
        <end position="181"/>
    </location>
</feature>
<reference evidence="2 3" key="1">
    <citation type="submission" date="2018-06" db="EMBL/GenBank/DDBJ databases">
        <title>Complete Genomes of Monosporascus.</title>
        <authorList>
            <person name="Robinson A.J."/>
            <person name="Natvig D.O."/>
        </authorList>
    </citation>
    <scope>NUCLEOTIDE SEQUENCE [LARGE SCALE GENOMIC DNA]</scope>
    <source>
        <strain evidence="2 3">CBS 609.92</strain>
    </source>
</reference>
<dbReference type="Proteomes" id="UP000294003">
    <property type="component" value="Unassembled WGS sequence"/>
</dbReference>
<proteinExistence type="predicted"/>
<feature type="region of interest" description="Disordered" evidence="1">
    <location>
        <begin position="264"/>
        <end position="292"/>
    </location>
</feature>
<name>A0ABY0H2P2_9PEZI</name>
<evidence type="ECO:0000256" key="1">
    <source>
        <dbReference type="SAM" id="MobiDB-lite"/>
    </source>
</evidence>
<feature type="compositionally biased region" description="Basic and acidic residues" evidence="1">
    <location>
        <begin position="158"/>
        <end position="169"/>
    </location>
</feature>
<accession>A0ABY0H2P2</accession>
<evidence type="ECO:0000313" key="3">
    <source>
        <dbReference type="Proteomes" id="UP000294003"/>
    </source>
</evidence>
<evidence type="ECO:0000313" key="2">
    <source>
        <dbReference type="EMBL" id="RYO80396.1"/>
    </source>
</evidence>
<comment type="caution">
    <text evidence="2">The sequence shown here is derived from an EMBL/GenBank/DDBJ whole genome shotgun (WGS) entry which is preliminary data.</text>
</comment>
<protein>
    <submittedName>
        <fullName evidence="2">Uncharacterized protein</fullName>
    </submittedName>
</protein>
<keyword evidence="3" id="KW-1185">Reference proteome</keyword>
<dbReference type="EMBL" id="QJNS01000291">
    <property type="protein sequence ID" value="RYO80396.1"/>
    <property type="molecule type" value="Genomic_DNA"/>
</dbReference>
<sequence>MAPPGTHEPTTATTHLPRCIRLVDVILITTAGGLTAAAVTWAEGFAVDVELADKFFFGWPPTGAAIPLAGIEDVTHATAVVGVAQDIARVPGDQASAGLIVDAFERYRAVVAGPGIRVSMLPATLDQFREDEHEVLNRCGGAKGRGARQPRIQGQQGPHRELAEQGERVRAHRRTRWTPSPHAHCDRLRRRAIDHVEANNVFVGSVRFDNAYFVGGGNGHITDAKKRIVEIKNHIRRWKGQRKKKREEEETMVVRRPVVVRCRRSPQEALYRPTPAPLPPANPRQHSSPGIS</sequence>
<gene>
    <name evidence="2" type="ORF">DL762_007668</name>
</gene>